<accession>A0A1H8PTY4</accession>
<keyword evidence="3" id="KW-1185">Reference proteome</keyword>
<dbReference type="AlphaFoldDB" id="A0A1H8PTY4"/>
<dbReference type="InterPro" id="IPR052189">
    <property type="entry name" value="L-asp_N-monooxygenase_NS-form"/>
</dbReference>
<dbReference type="PANTHER" id="PTHR40254">
    <property type="entry name" value="BLR0577 PROTEIN"/>
    <property type="match status" value="1"/>
</dbReference>
<dbReference type="Proteomes" id="UP000199054">
    <property type="component" value="Unassembled WGS sequence"/>
</dbReference>
<proteinExistence type="predicted"/>
<evidence type="ECO:0000313" key="3">
    <source>
        <dbReference type="Proteomes" id="UP000199054"/>
    </source>
</evidence>
<sequence>GLTHVRSKTPPTNRRFSLPNRGYPHTPRVYRFRIAPQVETVLDRLIAEGRLRIRAGRLQHAAADPTGITVIWSPRRQPLRTDAFDRVILTTGPAHDRIIVGSPLLSSARQAGLLAADQLGLSLSVADDCRAVGGSGWPVGGLWIAGPLARGHVGELMGIPEVTAHAELVAERLAANLASRSPLASARAERV</sequence>
<dbReference type="InterPro" id="IPR036188">
    <property type="entry name" value="FAD/NAD-bd_sf"/>
</dbReference>
<protein>
    <recommendedName>
        <fullName evidence="4">Pyridine nucleotide-disulphide oxidoreductase</fullName>
    </recommendedName>
</protein>
<dbReference type="RefSeq" id="WP_211657475.1">
    <property type="nucleotide sequence ID" value="NZ_FODE01000124.1"/>
</dbReference>
<reference evidence="2 3" key="1">
    <citation type="submission" date="2016-10" db="EMBL/GenBank/DDBJ databases">
        <authorList>
            <person name="de Groot N.N."/>
        </authorList>
    </citation>
    <scope>NUCLEOTIDE SEQUENCE [LARGE SCALE GENOMIC DNA]</scope>
    <source>
        <strain evidence="2 3">DSM 8512</strain>
    </source>
</reference>
<dbReference type="PANTHER" id="PTHR40254:SF1">
    <property type="entry name" value="BLR0577 PROTEIN"/>
    <property type="match status" value="1"/>
</dbReference>
<feature type="non-terminal residue" evidence="2">
    <location>
        <position position="1"/>
    </location>
</feature>
<evidence type="ECO:0008006" key="4">
    <source>
        <dbReference type="Google" id="ProtNLM"/>
    </source>
</evidence>
<dbReference type="STRING" id="34002.SAMN04489859_11241"/>
<gene>
    <name evidence="2" type="ORF">SAMN04489859_11241</name>
</gene>
<evidence type="ECO:0000256" key="1">
    <source>
        <dbReference type="SAM" id="MobiDB-lite"/>
    </source>
</evidence>
<name>A0A1H8PTY4_9RHOB</name>
<evidence type="ECO:0000313" key="2">
    <source>
        <dbReference type="EMBL" id="SEO45385.1"/>
    </source>
</evidence>
<organism evidence="2 3">
    <name type="scientific">Paracoccus alcaliphilus</name>
    <dbReference type="NCBI Taxonomy" id="34002"/>
    <lineage>
        <taxon>Bacteria</taxon>
        <taxon>Pseudomonadati</taxon>
        <taxon>Pseudomonadota</taxon>
        <taxon>Alphaproteobacteria</taxon>
        <taxon>Rhodobacterales</taxon>
        <taxon>Paracoccaceae</taxon>
        <taxon>Paracoccus</taxon>
    </lineage>
</organism>
<dbReference type="SUPFAM" id="SSF51905">
    <property type="entry name" value="FAD/NAD(P)-binding domain"/>
    <property type="match status" value="1"/>
</dbReference>
<dbReference type="EMBL" id="FODE01000124">
    <property type="protein sequence ID" value="SEO45385.1"/>
    <property type="molecule type" value="Genomic_DNA"/>
</dbReference>
<feature type="region of interest" description="Disordered" evidence="1">
    <location>
        <begin position="1"/>
        <end position="22"/>
    </location>
</feature>